<dbReference type="SMART" id="SM00422">
    <property type="entry name" value="HTH_MERR"/>
    <property type="match status" value="2"/>
</dbReference>
<dbReference type="RefSeq" id="WP_243569114.1">
    <property type="nucleotide sequence ID" value="NZ_BAAARD010000005.1"/>
</dbReference>
<dbReference type="InterPro" id="IPR047057">
    <property type="entry name" value="MerR_fam"/>
</dbReference>
<dbReference type="InterPro" id="IPR000551">
    <property type="entry name" value="MerR-type_HTH_dom"/>
</dbReference>
<dbReference type="PROSITE" id="PS50937">
    <property type="entry name" value="HTH_MERR_2"/>
    <property type="match status" value="2"/>
</dbReference>
<feature type="domain" description="HTH merR-type" evidence="2">
    <location>
        <begin position="4"/>
        <end position="52"/>
    </location>
</feature>
<dbReference type="PANTHER" id="PTHR30204:SF93">
    <property type="entry name" value="HTH MERR-TYPE DOMAIN-CONTAINING PROTEIN"/>
    <property type="match status" value="1"/>
</dbReference>
<proteinExistence type="predicted"/>
<dbReference type="Gene3D" id="1.10.1660.10">
    <property type="match status" value="2"/>
</dbReference>
<evidence type="ECO:0000313" key="4">
    <source>
        <dbReference type="Proteomes" id="UP000831304"/>
    </source>
</evidence>
<evidence type="ECO:0000256" key="1">
    <source>
        <dbReference type="ARBA" id="ARBA00023125"/>
    </source>
</evidence>
<keyword evidence="1" id="KW-0238">DNA-binding</keyword>
<keyword evidence="4" id="KW-1185">Reference proteome</keyword>
<dbReference type="SUPFAM" id="SSF46955">
    <property type="entry name" value="Putative DNA-binding domain"/>
    <property type="match status" value="2"/>
</dbReference>
<evidence type="ECO:0000259" key="2">
    <source>
        <dbReference type="PROSITE" id="PS50937"/>
    </source>
</evidence>
<dbReference type="Pfam" id="PF13411">
    <property type="entry name" value="MerR_1"/>
    <property type="match status" value="2"/>
</dbReference>
<dbReference type="Proteomes" id="UP000831304">
    <property type="component" value="Chromosome"/>
</dbReference>
<name>A0ABY4ASZ6_9MICO</name>
<dbReference type="InterPro" id="IPR009061">
    <property type="entry name" value="DNA-bd_dom_put_sf"/>
</dbReference>
<reference evidence="3 4" key="1">
    <citation type="submission" date="2022-03" db="EMBL/GenBank/DDBJ databases">
        <title>Agromyces sp. isolated from the gut of P. brevitarsis seulensis larvae.</title>
        <authorList>
            <person name="Won M."/>
            <person name="Kwon S.-W."/>
        </authorList>
    </citation>
    <scope>NUCLEOTIDE SEQUENCE [LARGE SCALE GENOMIC DNA]</scope>
    <source>
        <strain evidence="3 4">KACC 16215</strain>
    </source>
</reference>
<sequence length="252" mass="25871">MARELRTAELARAAGYSDQQVRDLERLGVIPPAARSANGYRSYTGAHLVALRAYRALALAIGPVAARAALAELRTRPLADAAAVVDELHAGISRERERVRAALAGLAAIATDASAAEPSAETMSITELAAALGVRSSTLRFWEAESLLSPDRVGSVAARSYPPPQIVVARIVAALREGGAGIPEVRAVVDTLGEPAGVASASAALDGRLRALAARSAKLLRASAALVELIEGLDTAGPSVPSAPSAHRGRVG</sequence>
<evidence type="ECO:0000313" key="3">
    <source>
        <dbReference type="EMBL" id="UOE26282.1"/>
    </source>
</evidence>
<organism evidence="3 4">
    <name type="scientific">Agromyces soli</name>
    <dbReference type="NCBI Taxonomy" id="659012"/>
    <lineage>
        <taxon>Bacteria</taxon>
        <taxon>Bacillati</taxon>
        <taxon>Actinomycetota</taxon>
        <taxon>Actinomycetes</taxon>
        <taxon>Micrococcales</taxon>
        <taxon>Microbacteriaceae</taxon>
        <taxon>Agromyces</taxon>
    </lineage>
</organism>
<protein>
    <submittedName>
        <fullName evidence="3">MerR family transcriptional regulator</fullName>
    </submittedName>
</protein>
<feature type="domain" description="HTH merR-type" evidence="2">
    <location>
        <begin position="122"/>
        <end position="152"/>
    </location>
</feature>
<gene>
    <name evidence="3" type="ORF">MTP13_00450</name>
</gene>
<accession>A0ABY4ASZ6</accession>
<dbReference type="PANTHER" id="PTHR30204">
    <property type="entry name" value="REDOX-CYCLING DRUG-SENSING TRANSCRIPTIONAL ACTIVATOR SOXR"/>
    <property type="match status" value="1"/>
</dbReference>
<dbReference type="EMBL" id="CP094533">
    <property type="protein sequence ID" value="UOE26282.1"/>
    <property type="molecule type" value="Genomic_DNA"/>
</dbReference>